<dbReference type="EMBL" id="SWLB01000009">
    <property type="protein sequence ID" value="KAF3334551.1"/>
    <property type="molecule type" value="Genomic_DNA"/>
</dbReference>
<feature type="region of interest" description="Disordered" evidence="1">
    <location>
        <begin position="53"/>
        <end position="78"/>
    </location>
</feature>
<evidence type="ECO:0000313" key="3">
    <source>
        <dbReference type="Proteomes" id="UP000623129"/>
    </source>
</evidence>
<proteinExistence type="predicted"/>
<feature type="compositionally biased region" description="Low complexity" evidence="1">
    <location>
        <begin position="14"/>
        <end position="31"/>
    </location>
</feature>
<feature type="region of interest" description="Disordered" evidence="1">
    <location>
        <begin position="1"/>
        <end position="38"/>
    </location>
</feature>
<keyword evidence="3" id="KW-1185">Reference proteome</keyword>
<evidence type="ECO:0000313" key="2">
    <source>
        <dbReference type="EMBL" id="KAF3334551.1"/>
    </source>
</evidence>
<feature type="compositionally biased region" description="Polar residues" evidence="1">
    <location>
        <begin position="1"/>
        <end position="13"/>
    </location>
</feature>
<dbReference type="Proteomes" id="UP000623129">
    <property type="component" value="Unassembled WGS sequence"/>
</dbReference>
<organism evidence="2 3">
    <name type="scientific">Carex littledalei</name>
    <dbReference type="NCBI Taxonomy" id="544730"/>
    <lineage>
        <taxon>Eukaryota</taxon>
        <taxon>Viridiplantae</taxon>
        <taxon>Streptophyta</taxon>
        <taxon>Embryophyta</taxon>
        <taxon>Tracheophyta</taxon>
        <taxon>Spermatophyta</taxon>
        <taxon>Magnoliopsida</taxon>
        <taxon>Liliopsida</taxon>
        <taxon>Poales</taxon>
        <taxon>Cyperaceae</taxon>
        <taxon>Cyperoideae</taxon>
        <taxon>Cariceae</taxon>
        <taxon>Carex</taxon>
        <taxon>Carex subgen. Euthyceras</taxon>
    </lineage>
</organism>
<dbReference type="OrthoDB" id="688222at2759"/>
<comment type="caution">
    <text evidence="2">The sequence shown here is derived from an EMBL/GenBank/DDBJ whole genome shotgun (WGS) entry which is preliminary data.</text>
</comment>
<name>A0A833REE8_9POAL</name>
<gene>
    <name evidence="2" type="ORF">FCM35_KLT21155</name>
</gene>
<accession>A0A833REE8</accession>
<sequence length="78" mass="8060">MEAGSAASQRTNQTTHNGSHNTDHSTSNNSSPYSGAVAQRALFGSARCRVTGRRIAGKEAKPAPSRLSKMSAAEKAGS</sequence>
<reference evidence="2" key="1">
    <citation type="submission" date="2020-01" db="EMBL/GenBank/DDBJ databases">
        <title>Genome sequence of Kobresia littledalei, the first chromosome-level genome in the family Cyperaceae.</title>
        <authorList>
            <person name="Qu G."/>
        </authorList>
    </citation>
    <scope>NUCLEOTIDE SEQUENCE</scope>
    <source>
        <strain evidence="2">C.B.Clarke</strain>
        <tissue evidence="2">Leaf</tissue>
    </source>
</reference>
<dbReference type="AlphaFoldDB" id="A0A833REE8"/>
<protein>
    <submittedName>
        <fullName evidence="2">Uncharacterized protein</fullName>
    </submittedName>
</protein>
<evidence type="ECO:0000256" key="1">
    <source>
        <dbReference type="SAM" id="MobiDB-lite"/>
    </source>
</evidence>